<proteinExistence type="inferred from homology"/>
<dbReference type="EMBL" id="LLZH01000331">
    <property type="protein sequence ID" value="KUL23506.1"/>
    <property type="molecule type" value="Genomic_DNA"/>
</dbReference>
<comment type="similarity">
    <text evidence="1">Belongs to the glycosyl hydrolase 65 family.</text>
</comment>
<feature type="region of interest" description="Disordered" evidence="5">
    <location>
        <begin position="762"/>
        <end position="789"/>
    </location>
</feature>
<dbReference type="InterPro" id="IPR005194">
    <property type="entry name" value="Glyco_hydro_65_C"/>
</dbReference>
<feature type="binding site" evidence="4">
    <location>
        <begin position="592"/>
        <end position="593"/>
    </location>
    <ligand>
        <name>substrate</name>
    </ligand>
</feature>
<dbReference type="PIRSF" id="PIRSF036289">
    <property type="entry name" value="Glycosyl_hydrolase_malt_phosph"/>
    <property type="match status" value="1"/>
</dbReference>
<feature type="binding site" evidence="4">
    <location>
        <begin position="361"/>
        <end position="362"/>
    </location>
    <ligand>
        <name>substrate</name>
    </ligand>
</feature>
<evidence type="ECO:0000256" key="3">
    <source>
        <dbReference type="PIRSR" id="PIRSR036289-50"/>
    </source>
</evidence>
<dbReference type="InterPro" id="IPR008928">
    <property type="entry name" value="6-hairpin_glycosidase_sf"/>
</dbReference>
<dbReference type="PANTHER" id="PTHR11051">
    <property type="entry name" value="GLYCOSYL HYDROLASE-RELATED"/>
    <property type="match status" value="1"/>
</dbReference>
<evidence type="ECO:0000313" key="10">
    <source>
        <dbReference type="Proteomes" id="UP000053244"/>
    </source>
</evidence>
<accession>A0A101JB20</accession>
<evidence type="ECO:0000259" key="7">
    <source>
        <dbReference type="Pfam" id="PF03633"/>
    </source>
</evidence>
<dbReference type="Pfam" id="PF03632">
    <property type="entry name" value="Glyco_hydro_65m"/>
    <property type="match status" value="1"/>
</dbReference>
<evidence type="ECO:0000256" key="4">
    <source>
        <dbReference type="PIRSR" id="PIRSR036289-51"/>
    </source>
</evidence>
<evidence type="ECO:0000256" key="5">
    <source>
        <dbReference type="SAM" id="MobiDB-lite"/>
    </source>
</evidence>
<dbReference type="InterPro" id="IPR005196">
    <property type="entry name" value="Glyco_hydro_65_N"/>
</dbReference>
<dbReference type="RefSeq" id="WP_067706134.1">
    <property type="nucleotide sequence ID" value="NZ_LLZH01000331.1"/>
</dbReference>
<dbReference type="FunFam" id="1.50.10.10:FF:000029">
    <property type="entry name" value="Family 65 glycosyl hydrolase"/>
    <property type="match status" value="1"/>
</dbReference>
<keyword evidence="9" id="KW-0378">Hydrolase</keyword>
<evidence type="ECO:0000256" key="2">
    <source>
        <dbReference type="ARBA" id="ARBA00023295"/>
    </source>
</evidence>
<evidence type="ECO:0000259" key="6">
    <source>
        <dbReference type="Pfam" id="PF03632"/>
    </source>
</evidence>
<feature type="domain" description="Glycoside hydrolase family 65 central catalytic" evidence="6">
    <location>
        <begin position="327"/>
        <end position="679"/>
    </location>
</feature>
<organism evidence="9 10">
    <name type="scientific">Actinoplanes awajinensis subsp. mycoplanecinus</name>
    <dbReference type="NCBI Taxonomy" id="135947"/>
    <lineage>
        <taxon>Bacteria</taxon>
        <taxon>Bacillati</taxon>
        <taxon>Actinomycetota</taxon>
        <taxon>Actinomycetes</taxon>
        <taxon>Micromonosporales</taxon>
        <taxon>Micromonosporaceae</taxon>
        <taxon>Actinoplanes</taxon>
    </lineage>
</organism>
<dbReference type="Pfam" id="PF03633">
    <property type="entry name" value="Glyco_hydro_65C"/>
    <property type="match status" value="1"/>
</dbReference>
<gene>
    <name evidence="9" type="ORF">ADL15_45880</name>
</gene>
<dbReference type="Proteomes" id="UP000053244">
    <property type="component" value="Unassembled WGS sequence"/>
</dbReference>
<dbReference type="Gene3D" id="2.70.98.40">
    <property type="entry name" value="Glycoside hydrolase, family 65, N-terminal domain"/>
    <property type="match status" value="1"/>
</dbReference>
<dbReference type="AlphaFoldDB" id="A0A101JB20"/>
<dbReference type="Gene3D" id="2.60.420.10">
    <property type="entry name" value="Maltose phosphorylase, domain 3"/>
    <property type="match status" value="1"/>
</dbReference>
<evidence type="ECO:0000259" key="8">
    <source>
        <dbReference type="Pfam" id="PF03636"/>
    </source>
</evidence>
<feature type="domain" description="Glycoside hydrolase family 65 N-terminal" evidence="8">
    <location>
        <begin position="16"/>
        <end position="270"/>
    </location>
</feature>
<evidence type="ECO:0000313" key="9">
    <source>
        <dbReference type="EMBL" id="KUL23506.1"/>
    </source>
</evidence>
<evidence type="ECO:0000256" key="1">
    <source>
        <dbReference type="ARBA" id="ARBA00006768"/>
    </source>
</evidence>
<keyword evidence="2" id="KW-0326">Glycosidase</keyword>
<dbReference type="GO" id="GO:0030246">
    <property type="term" value="F:carbohydrate binding"/>
    <property type="evidence" value="ECO:0007669"/>
    <property type="project" value="InterPro"/>
</dbReference>
<dbReference type="GO" id="GO:0005975">
    <property type="term" value="P:carbohydrate metabolic process"/>
    <property type="evidence" value="ECO:0007669"/>
    <property type="project" value="InterPro"/>
</dbReference>
<keyword evidence="10" id="KW-1185">Reference proteome</keyword>
<dbReference type="SUPFAM" id="SSF48208">
    <property type="entry name" value="Six-hairpin glycosidases"/>
    <property type="match status" value="1"/>
</dbReference>
<dbReference type="InterPro" id="IPR037018">
    <property type="entry name" value="GH65_N"/>
</dbReference>
<dbReference type="InterPro" id="IPR017045">
    <property type="entry name" value="Malt_Pase/Glycosyl_Hdrlase"/>
</dbReference>
<name>A0A101JB20_9ACTN</name>
<protein>
    <submittedName>
        <fullName evidence="9">Glycosyl hydrolase</fullName>
    </submittedName>
</protein>
<feature type="domain" description="Glycoside hydrolase family 65 C-terminal" evidence="7">
    <location>
        <begin position="689"/>
        <end position="753"/>
    </location>
</feature>
<dbReference type="PANTHER" id="PTHR11051:SF13">
    <property type="entry name" value="GLYCOSYL TRANSFERASE"/>
    <property type="match status" value="1"/>
</dbReference>
<dbReference type="GO" id="GO:0016757">
    <property type="term" value="F:glycosyltransferase activity"/>
    <property type="evidence" value="ECO:0007669"/>
    <property type="project" value="UniProtKB-ARBA"/>
</dbReference>
<dbReference type="InterPro" id="IPR012341">
    <property type="entry name" value="6hp_glycosidase-like_sf"/>
</dbReference>
<dbReference type="GO" id="GO:0004553">
    <property type="term" value="F:hydrolase activity, hydrolyzing O-glycosyl compounds"/>
    <property type="evidence" value="ECO:0007669"/>
    <property type="project" value="TreeGrafter"/>
</dbReference>
<feature type="active site" description="Proton donor" evidence="3">
    <location>
        <position position="488"/>
    </location>
</feature>
<reference evidence="9 10" key="1">
    <citation type="submission" date="2015-10" db="EMBL/GenBank/DDBJ databases">
        <authorList>
            <person name="Gilbert D.G."/>
        </authorList>
    </citation>
    <scope>NUCLEOTIDE SEQUENCE [LARGE SCALE GENOMIC DNA]</scope>
    <source>
        <strain evidence="9 10">NRRL B-16712</strain>
    </source>
</reference>
<sequence length="789" mass="86646">MTRHPAYTVQPWQVRETYLDDALLARSESVFALSNGHVGLRGNLDEGDPHAMPGTYLNSFYELRPLPYAEGGFGYPESGQTIVNVTDGKVIRLLVDDEPFDVRDGWLLRHERALDLRDGVLRREVEWESGAGRRVRIRSTRLVSFTQRSIVAIAYEVTPVDSPVRVIVQSELVANETLPGPLRDPRVSAVLRAPLVAEEQGTGTTGALLMHVTRESGLRLAVAMDHLVQGPPGTRYDTEAEPDLARTTVACRLVPGQRLRLVKLVAYGWSSRRSRPAIRDQVVAALAGARIEGWDGLLAAQRAYLDTFWDGADIELDGDAEVQQAVRFAMFHVLQAGARAQKRPIAAKGLTGAGYDGHVFWDTERYVLPVLTYLQPRAAAEALRWRHATLDLARERAATLGWAGAAFPWRTIRGHECSGYWPAGTAAVHLGADIADAVVRYLNATGDTAFDRDVGVELLVETARLWVSFGHYDRHGAFHLGGVTGPDEYTAVADDNVYTNLMARRNLTAAADAAARQPDRAAALAVTGKEVAAWRAAAAAMSIPYDDELGVHPQVRGFTLMKEWDFAAAGPGDYPLMLHHPYLDLYRTQVVKQADLVLALHWCGDAFDPADKARDFAYYERRTVRDSSLSACTQAILAAELGHLELAHDYIGEAVLMDLHDLHRNTRDGVHIASLAGAWLSLVAGLGGMRDHDGALSFAPRLPRRIDRLAFSLLWRGHRLHVTVRPGEAVYTLRTGRGDAELTLSHHGERLVVTTAAPVRRPIPPITPLTGTPVQPPGRGPAHRSDLVR</sequence>
<dbReference type="SUPFAM" id="SSF74650">
    <property type="entry name" value="Galactose mutarotase-like"/>
    <property type="match status" value="1"/>
</dbReference>
<dbReference type="Gene3D" id="1.50.10.10">
    <property type="match status" value="1"/>
</dbReference>
<dbReference type="Pfam" id="PF03636">
    <property type="entry name" value="Glyco_hydro_65N"/>
    <property type="match status" value="1"/>
</dbReference>
<dbReference type="OrthoDB" id="9816160at2"/>
<comment type="caution">
    <text evidence="9">The sequence shown here is derived from an EMBL/GenBank/DDBJ whole genome shotgun (WGS) entry which is preliminary data.</text>
</comment>
<dbReference type="InterPro" id="IPR005195">
    <property type="entry name" value="Glyco_hydro_65_M"/>
</dbReference>
<dbReference type="InterPro" id="IPR011013">
    <property type="entry name" value="Gal_mutarotase_sf_dom"/>
</dbReference>